<dbReference type="Pfam" id="PF12802">
    <property type="entry name" value="MarR_2"/>
    <property type="match status" value="1"/>
</dbReference>
<dbReference type="InterPro" id="IPR036390">
    <property type="entry name" value="WH_DNA-bd_sf"/>
</dbReference>
<accession>A0ABQ4EHU1</accession>
<dbReference type="EMBL" id="BONX01000004">
    <property type="protein sequence ID" value="GIG94315.1"/>
    <property type="molecule type" value="Genomic_DNA"/>
</dbReference>
<proteinExistence type="predicted"/>
<evidence type="ECO:0000313" key="2">
    <source>
        <dbReference type="EMBL" id="GIG94315.1"/>
    </source>
</evidence>
<dbReference type="InterPro" id="IPR000835">
    <property type="entry name" value="HTH_MarR-typ"/>
</dbReference>
<dbReference type="SMART" id="SM00347">
    <property type="entry name" value="HTH_MARR"/>
    <property type="match status" value="1"/>
</dbReference>
<dbReference type="Proteomes" id="UP000621500">
    <property type="component" value="Unassembled WGS sequence"/>
</dbReference>
<feature type="domain" description="HTH marR-type" evidence="1">
    <location>
        <begin position="73"/>
        <end position="170"/>
    </location>
</feature>
<name>A0ABQ4EHU1_9ACTN</name>
<comment type="caution">
    <text evidence="2">The sequence shown here is derived from an EMBL/GenBank/DDBJ whole genome shotgun (WGS) entry which is preliminary data.</text>
</comment>
<dbReference type="Gene3D" id="1.10.10.10">
    <property type="entry name" value="Winged helix-like DNA-binding domain superfamily/Winged helix DNA-binding domain"/>
    <property type="match status" value="1"/>
</dbReference>
<protein>
    <recommendedName>
        <fullName evidence="1">HTH marR-type domain-containing protein</fullName>
    </recommendedName>
</protein>
<sequence>MSNGSGSSALIVRGTLGVAPGKLDSAYISTVTLLSMADRQEKEESQDLLDSSHWRPVWQMLNAMDQDIASLYDEAGVTGLRTRFVGPLIQLSRHESMTIQELATAVEVSHSAMSQTAAAMRAAGFVDGAESSDGRTRRIRLSTRGREVLPLLEAEWRATEATVRELEAEIPYPLSQVVRDIAAALATRPFRQRLTDNLGKALDGRRR</sequence>
<reference evidence="2 3" key="1">
    <citation type="submission" date="2021-01" db="EMBL/GenBank/DDBJ databases">
        <title>Whole genome shotgun sequence of Plantactinospora mayteni NBRC 109088.</title>
        <authorList>
            <person name="Komaki H."/>
            <person name="Tamura T."/>
        </authorList>
    </citation>
    <scope>NUCLEOTIDE SEQUENCE [LARGE SCALE GENOMIC DNA]</scope>
    <source>
        <strain evidence="2 3">NBRC 109088</strain>
    </source>
</reference>
<dbReference type="SUPFAM" id="SSF46785">
    <property type="entry name" value="Winged helix' DNA-binding domain"/>
    <property type="match status" value="1"/>
</dbReference>
<evidence type="ECO:0000259" key="1">
    <source>
        <dbReference type="SMART" id="SM00347"/>
    </source>
</evidence>
<organism evidence="2 3">
    <name type="scientific">Plantactinospora mayteni</name>
    <dbReference type="NCBI Taxonomy" id="566021"/>
    <lineage>
        <taxon>Bacteria</taxon>
        <taxon>Bacillati</taxon>
        <taxon>Actinomycetota</taxon>
        <taxon>Actinomycetes</taxon>
        <taxon>Micromonosporales</taxon>
        <taxon>Micromonosporaceae</taxon>
        <taxon>Plantactinospora</taxon>
    </lineage>
</organism>
<keyword evidence="3" id="KW-1185">Reference proteome</keyword>
<gene>
    <name evidence="2" type="ORF">Pma05_08880</name>
</gene>
<dbReference type="InterPro" id="IPR036388">
    <property type="entry name" value="WH-like_DNA-bd_sf"/>
</dbReference>
<evidence type="ECO:0000313" key="3">
    <source>
        <dbReference type="Proteomes" id="UP000621500"/>
    </source>
</evidence>